<dbReference type="EMBL" id="JAPCIO010000014">
    <property type="protein sequence ID" value="MCW1149171.1"/>
    <property type="molecule type" value="Genomic_DNA"/>
</dbReference>
<evidence type="ECO:0000259" key="1">
    <source>
        <dbReference type="Pfam" id="PF08410"/>
    </source>
</evidence>
<accession>A0ABT3EKS9</accession>
<dbReference type="Pfam" id="PF08410">
    <property type="entry name" value="DUF1737"/>
    <property type="match status" value="1"/>
</dbReference>
<gene>
    <name evidence="2" type="ORF">OJ995_13155</name>
</gene>
<feature type="domain" description="DUF1737" evidence="1">
    <location>
        <begin position="1"/>
        <end position="54"/>
    </location>
</feature>
<sequence length="54" mass="6363">MKEYKVIEGISITELEQQINEYLKKNWKLQGGVSITYNRGTGRHEMFYVQAIVK</sequence>
<organism evidence="2 3">
    <name type="scientific">Flavobacterium lacisediminis</name>
    <dbReference type="NCBI Taxonomy" id="2989705"/>
    <lineage>
        <taxon>Bacteria</taxon>
        <taxon>Pseudomonadati</taxon>
        <taxon>Bacteroidota</taxon>
        <taxon>Flavobacteriia</taxon>
        <taxon>Flavobacteriales</taxon>
        <taxon>Flavobacteriaceae</taxon>
        <taxon>Flavobacterium</taxon>
    </lineage>
</organism>
<dbReference type="InterPro" id="IPR013619">
    <property type="entry name" value="DUF1737"/>
</dbReference>
<dbReference type="RefSeq" id="WP_264369856.1">
    <property type="nucleotide sequence ID" value="NZ_JAPCIO010000014.1"/>
</dbReference>
<evidence type="ECO:0000313" key="2">
    <source>
        <dbReference type="EMBL" id="MCW1149171.1"/>
    </source>
</evidence>
<comment type="caution">
    <text evidence="2">The sequence shown here is derived from an EMBL/GenBank/DDBJ whole genome shotgun (WGS) entry which is preliminary data.</text>
</comment>
<evidence type="ECO:0000313" key="3">
    <source>
        <dbReference type="Proteomes" id="UP001165677"/>
    </source>
</evidence>
<keyword evidence="3" id="KW-1185">Reference proteome</keyword>
<reference evidence="2" key="1">
    <citation type="submission" date="2022-10" db="EMBL/GenBank/DDBJ databases">
        <title>Flavobacterium sp. nov., a bacterium isolated from lake sediment.</title>
        <authorList>
            <person name="Qu J.-H."/>
        </authorList>
    </citation>
    <scope>NUCLEOTIDE SEQUENCE</scope>
    <source>
        <strain evidence="2">TH16-21</strain>
    </source>
</reference>
<proteinExistence type="predicted"/>
<protein>
    <submittedName>
        <fullName evidence="2">DUF1737 domain-containing protein</fullName>
    </submittedName>
</protein>
<dbReference type="Proteomes" id="UP001165677">
    <property type="component" value="Unassembled WGS sequence"/>
</dbReference>
<name>A0ABT3EKS9_9FLAO</name>